<name>A0AAN8BTH6_9TELE</name>
<organism evidence="1 2">
    <name type="scientific">Champsocephalus esox</name>
    <name type="common">pike icefish</name>
    <dbReference type="NCBI Taxonomy" id="159716"/>
    <lineage>
        <taxon>Eukaryota</taxon>
        <taxon>Metazoa</taxon>
        <taxon>Chordata</taxon>
        <taxon>Craniata</taxon>
        <taxon>Vertebrata</taxon>
        <taxon>Euteleostomi</taxon>
        <taxon>Actinopterygii</taxon>
        <taxon>Neopterygii</taxon>
        <taxon>Teleostei</taxon>
        <taxon>Neoteleostei</taxon>
        <taxon>Acanthomorphata</taxon>
        <taxon>Eupercaria</taxon>
        <taxon>Perciformes</taxon>
        <taxon>Notothenioidei</taxon>
        <taxon>Channichthyidae</taxon>
        <taxon>Champsocephalus</taxon>
    </lineage>
</organism>
<protein>
    <submittedName>
        <fullName evidence="1">Uncharacterized protein</fullName>
    </submittedName>
</protein>
<keyword evidence="2" id="KW-1185">Reference proteome</keyword>
<accession>A0AAN8BTH6</accession>
<evidence type="ECO:0000313" key="1">
    <source>
        <dbReference type="EMBL" id="KAK5889138.1"/>
    </source>
</evidence>
<gene>
    <name evidence="1" type="ORF">CesoFtcFv8_015167</name>
</gene>
<comment type="caution">
    <text evidence="1">The sequence shown here is derived from an EMBL/GenBank/DDBJ whole genome shotgun (WGS) entry which is preliminary data.</text>
</comment>
<evidence type="ECO:0000313" key="2">
    <source>
        <dbReference type="Proteomes" id="UP001335648"/>
    </source>
</evidence>
<dbReference type="Proteomes" id="UP001335648">
    <property type="component" value="Unassembled WGS sequence"/>
</dbReference>
<sequence length="91" mass="9904">MCFPSQFFGSFHSLLPNAPENDPTVFFPRLAGNDLTTARKRNVKHSLELFVTSEHRGGPCASASLDIPEYTQPKLPTAGVNCCLAPTPKQS</sequence>
<dbReference type="AlphaFoldDB" id="A0AAN8BTH6"/>
<proteinExistence type="predicted"/>
<reference evidence="1 2" key="1">
    <citation type="journal article" date="2023" name="Mol. Biol. Evol.">
        <title>Genomics of Secondarily Temperate Adaptation in the Only Non-Antarctic Icefish.</title>
        <authorList>
            <person name="Rivera-Colon A.G."/>
            <person name="Rayamajhi N."/>
            <person name="Minhas B.F."/>
            <person name="Madrigal G."/>
            <person name="Bilyk K.T."/>
            <person name="Yoon V."/>
            <person name="Hune M."/>
            <person name="Gregory S."/>
            <person name="Cheng C.H.C."/>
            <person name="Catchen J.M."/>
        </authorList>
    </citation>
    <scope>NUCLEOTIDE SEQUENCE [LARGE SCALE GENOMIC DNA]</scope>
    <source>
        <strain evidence="1">JC2023a</strain>
    </source>
</reference>
<dbReference type="EMBL" id="JAULUE010002057">
    <property type="protein sequence ID" value="KAK5889138.1"/>
    <property type="molecule type" value="Genomic_DNA"/>
</dbReference>